<reference evidence="2" key="2">
    <citation type="submission" date="2015-01" db="EMBL/GenBank/DDBJ databases">
        <title>Evolutionary Origins and Diversification of the Mycorrhizal Mutualists.</title>
        <authorList>
            <consortium name="DOE Joint Genome Institute"/>
            <consortium name="Mycorrhizal Genomics Consortium"/>
            <person name="Kohler A."/>
            <person name="Kuo A."/>
            <person name="Nagy L.G."/>
            <person name="Floudas D."/>
            <person name="Copeland A."/>
            <person name="Barry K.W."/>
            <person name="Cichocki N."/>
            <person name="Veneault-Fourrey C."/>
            <person name="LaButti K."/>
            <person name="Lindquist E.A."/>
            <person name="Lipzen A."/>
            <person name="Lundell T."/>
            <person name="Morin E."/>
            <person name="Murat C."/>
            <person name="Riley R."/>
            <person name="Ohm R."/>
            <person name="Sun H."/>
            <person name="Tunlid A."/>
            <person name="Henrissat B."/>
            <person name="Grigoriev I.V."/>
            <person name="Hibbett D.S."/>
            <person name="Martin F."/>
        </authorList>
    </citation>
    <scope>NUCLEOTIDE SEQUENCE [LARGE SCALE GENOMIC DNA]</scope>
    <source>
        <strain evidence="2">441</strain>
    </source>
</reference>
<dbReference type="EMBL" id="KN833702">
    <property type="protein sequence ID" value="KIK26382.1"/>
    <property type="molecule type" value="Genomic_DNA"/>
</dbReference>
<organism evidence="1 2">
    <name type="scientific">Pisolithus microcarpus 441</name>
    <dbReference type="NCBI Taxonomy" id="765257"/>
    <lineage>
        <taxon>Eukaryota</taxon>
        <taxon>Fungi</taxon>
        <taxon>Dikarya</taxon>
        <taxon>Basidiomycota</taxon>
        <taxon>Agaricomycotina</taxon>
        <taxon>Agaricomycetes</taxon>
        <taxon>Agaricomycetidae</taxon>
        <taxon>Boletales</taxon>
        <taxon>Sclerodermatineae</taxon>
        <taxon>Pisolithaceae</taxon>
        <taxon>Pisolithus</taxon>
    </lineage>
</organism>
<name>A0A0C9ZVY4_9AGAM</name>
<evidence type="ECO:0000313" key="2">
    <source>
        <dbReference type="Proteomes" id="UP000054018"/>
    </source>
</evidence>
<proteinExistence type="predicted"/>
<gene>
    <name evidence="1" type="ORF">PISMIDRAFT_676205</name>
</gene>
<evidence type="ECO:0000313" key="1">
    <source>
        <dbReference type="EMBL" id="KIK26382.1"/>
    </source>
</evidence>
<protein>
    <submittedName>
        <fullName evidence="1">Uncharacterized protein</fullName>
    </submittedName>
</protein>
<accession>A0A0C9ZVY4</accession>
<dbReference type="HOGENOM" id="CLU_2334462_0_0_1"/>
<reference evidence="1 2" key="1">
    <citation type="submission" date="2014-04" db="EMBL/GenBank/DDBJ databases">
        <authorList>
            <consortium name="DOE Joint Genome Institute"/>
            <person name="Kuo A."/>
            <person name="Kohler A."/>
            <person name="Costa M.D."/>
            <person name="Nagy L.G."/>
            <person name="Floudas D."/>
            <person name="Copeland A."/>
            <person name="Barry K.W."/>
            <person name="Cichocki N."/>
            <person name="Veneault-Fourrey C."/>
            <person name="LaButti K."/>
            <person name="Lindquist E.A."/>
            <person name="Lipzen A."/>
            <person name="Lundell T."/>
            <person name="Morin E."/>
            <person name="Murat C."/>
            <person name="Sun H."/>
            <person name="Tunlid A."/>
            <person name="Henrissat B."/>
            <person name="Grigoriev I.V."/>
            <person name="Hibbett D.S."/>
            <person name="Martin F."/>
            <person name="Nordberg H.P."/>
            <person name="Cantor M.N."/>
            <person name="Hua S.X."/>
        </authorList>
    </citation>
    <scope>NUCLEOTIDE SEQUENCE [LARGE SCALE GENOMIC DNA]</scope>
    <source>
        <strain evidence="1 2">441</strain>
    </source>
</reference>
<dbReference type="AlphaFoldDB" id="A0A0C9ZVY4"/>
<keyword evidence="2" id="KW-1185">Reference proteome</keyword>
<sequence>MKPLYTLEVLCSHHCYCCHRDDHPSPDGRPEVALPRFATSEGCPHSKPRCDCYMTDEHIVEGICESARIFLRYLFQQVNVSATLKMSDEQEVRRGETR</sequence>
<dbReference type="Proteomes" id="UP000054018">
    <property type="component" value="Unassembled WGS sequence"/>
</dbReference>